<evidence type="ECO:0000256" key="4">
    <source>
        <dbReference type="ARBA" id="ARBA00012838"/>
    </source>
</evidence>
<dbReference type="GO" id="GO:0000049">
    <property type="term" value="F:tRNA binding"/>
    <property type="evidence" value="ECO:0007669"/>
    <property type="project" value="UniProtKB-UniRule"/>
</dbReference>
<evidence type="ECO:0000256" key="14">
    <source>
        <dbReference type="ARBA" id="ARBA00030904"/>
    </source>
</evidence>
<keyword evidence="11 16" id="KW-0694">RNA-binding</keyword>
<dbReference type="AlphaFoldDB" id="A0A2M8EML9"/>
<keyword evidence="13" id="KW-0030">Aminoacyl-tRNA synthetase</keyword>
<dbReference type="GO" id="GO:0006431">
    <property type="term" value="P:methionyl-tRNA aminoacylation"/>
    <property type="evidence" value="ECO:0007669"/>
    <property type="project" value="InterPro"/>
</dbReference>
<evidence type="ECO:0000313" key="18">
    <source>
        <dbReference type="EMBL" id="PJC23927.1"/>
    </source>
</evidence>
<reference evidence="19" key="1">
    <citation type="submission" date="2017-09" db="EMBL/GenBank/DDBJ databases">
        <title>Depth-based differentiation of microbial function through sediment-hosted aquifers and enrichment of novel symbionts in the deep terrestrial subsurface.</title>
        <authorList>
            <person name="Probst A.J."/>
            <person name="Ladd B."/>
            <person name="Jarett J.K."/>
            <person name="Geller-Mcgrath D.E."/>
            <person name="Sieber C.M.K."/>
            <person name="Emerson J.B."/>
            <person name="Anantharaman K."/>
            <person name="Thomas B.C."/>
            <person name="Malmstrom R."/>
            <person name="Stieglmeier M."/>
            <person name="Klingl A."/>
            <person name="Woyke T."/>
            <person name="Ryan C.M."/>
            <person name="Banfield J.F."/>
        </authorList>
    </citation>
    <scope>NUCLEOTIDE SEQUENCE [LARGE SCALE GENOMIC DNA]</scope>
</reference>
<gene>
    <name evidence="18" type="ORF">CO058_00735</name>
</gene>
<feature type="domain" description="TRNA-binding" evidence="17">
    <location>
        <begin position="8"/>
        <end position="108"/>
    </location>
</feature>
<keyword evidence="12" id="KW-0648">Protein biosynthesis</keyword>
<dbReference type="GO" id="GO:0005737">
    <property type="term" value="C:cytoplasm"/>
    <property type="evidence" value="ECO:0007669"/>
    <property type="project" value="UniProtKB-SubCell"/>
</dbReference>
<sequence>MDPITYDDFQKLDIKVGTILSVENVEGSVKLLKIMIDFGNETRQIISGIAKWYVASSLVGKQVPVLINLEPRKFLGQESQGMILMADNEDNPVQLHPSQVVNNGTTVR</sequence>
<dbReference type="CDD" id="cd02800">
    <property type="entry name" value="tRNA_bind_EcMetRS_like"/>
    <property type="match status" value="1"/>
</dbReference>
<dbReference type="FunFam" id="2.40.50.140:FF:000042">
    <property type="entry name" value="Methionine--tRNA ligase"/>
    <property type="match status" value="1"/>
</dbReference>
<keyword evidence="9" id="KW-0547">Nucleotide-binding</keyword>
<dbReference type="EMBL" id="PFSJ01000006">
    <property type="protein sequence ID" value="PJC23927.1"/>
    <property type="molecule type" value="Genomic_DNA"/>
</dbReference>
<evidence type="ECO:0000256" key="12">
    <source>
        <dbReference type="ARBA" id="ARBA00022917"/>
    </source>
</evidence>
<keyword evidence="6" id="KW-0963">Cytoplasm</keyword>
<dbReference type="GO" id="GO:0005524">
    <property type="term" value="F:ATP binding"/>
    <property type="evidence" value="ECO:0007669"/>
    <property type="project" value="UniProtKB-KW"/>
</dbReference>
<keyword evidence="8 18" id="KW-0436">Ligase</keyword>
<comment type="catalytic activity">
    <reaction evidence="15">
        <text>tRNA(Met) + L-methionine + ATP = L-methionyl-tRNA(Met) + AMP + diphosphate</text>
        <dbReference type="Rhea" id="RHEA:13481"/>
        <dbReference type="Rhea" id="RHEA-COMP:9667"/>
        <dbReference type="Rhea" id="RHEA-COMP:9698"/>
        <dbReference type="ChEBI" id="CHEBI:30616"/>
        <dbReference type="ChEBI" id="CHEBI:33019"/>
        <dbReference type="ChEBI" id="CHEBI:57844"/>
        <dbReference type="ChEBI" id="CHEBI:78442"/>
        <dbReference type="ChEBI" id="CHEBI:78530"/>
        <dbReference type="ChEBI" id="CHEBI:456215"/>
        <dbReference type="EC" id="6.1.1.10"/>
    </reaction>
</comment>
<dbReference type="GO" id="GO:0004825">
    <property type="term" value="F:methionine-tRNA ligase activity"/>
    <property type="evidence" value="ECO:0007669"/>
    <property type="project" value="UniProtKB-EC"/>
</dbReference>
<comment type="subcellular location">
    <subcellularLocation>
        <location evidence="2">Cytoplasm</location>
    </subcellularLocation>
</comment>
<accession>A0A2M8EML9</accession>
<evidence type="ECO:0000256" key="5">
    <source>
        <dbReference type="ARBA" id="ARBA00018753"/>
    </source>
</evidence>
<evidence type="ECO:0000256" key="1">
    <source>
        <dbReference type="ARBA" id="ARBA00003314"/>
    </source>
</evidence>
<evidence type="ECO:0000256" key="6">
    <source>
        <dbReference type="ARBA" id="ARBA00022490"/>
    </source>
</evidence>
<dbReference type="InterPro" id="IPR002547">
    <property type="entry name" value="tRNA-bd_dom"/>
</dbReference>
<dbReference type="InterPro" id="IPR051270">
    <property type="entry name" value="Tyrosine-tRNA_ligase_regulator"/>
</dbReference>
<dbReference type="PROSITE" id="PS50886">
    <property type="entry name" value="TRBD"/>
    <property type="match status" value="1"/>
</dbReference>
<comment type="subunit">
    <text evidence="3">Homodimer.</text>
</comment>
<proteinExistence type="predicted"/>
<evidence type="ECO:0000256" key="10">
    <source>
        <dbReference type="ARBA" id="ARBA00022840"/>
    </source>
</evidence>
<dbReference type="Gene3D" id="2.40.50.140">
    <property type="entry name" value="Nucleic acid-binding proteins"/>
    <property type="match status" value="1"/>
</dbReference>
<dbReference type="PANTHER" id="PTHR11586">
    <property type="entry name" value="TRNA-AMINOACYLATION COFACTOR ARC1 FAMILY MEMBER"/>
    <property type="match status" value="1"/>
</dbReference>
<keyword evidence="10" id="KW-0067">ATP-binding</keyword>
<dbReference type="PANTHER" id="PTHR11586:SF37">
    <property type="entry name" value="TRNA-BINDING DOMAIN-CONTAINING PROTEIN"/>
    <property type="match status" value="1"/>
</dbReference>
<organism evidence="18 19">
    <name type="scientific">candidate division WWE3 bacterium CG_4_9_14_0_2_um_filter_35_11</name>
    <dbReference type="NCBI Taxonomy" id="1975077"/>
    <lineage>
        <taxon>Bacteria</taxon>
        <taxon>Katanobacteria</taxon>
    </lineage>
</organism>
<dbReference type="Proteomes" id="UP000229756">
    <property type="component" value="Unassembled WGS sequence"/>
</dbReference>
<name>A0A2M8EML9_UNCKA</name>
<evidence type="ECO:0000256" key="3">
    <source>
        <dbReference type="ARBA" id="ARBA00011738"/>
    </source>
</evidence>
<evidence type="ECO:0000256" key="13">
    <source>
        <dbReference type="ARBA" id="ARBA00023146"/>
    </source>
</evidence>
<dbReference type="EC" id="6.1.1.10" evidence="4"/>
<dbReference type="SUPFAM" id="SSF50249">
    <property type="entry name" value="Nucleic acid-binding proteins"/>
    <property type="match status" value="1"/>
</dbReference>
<protein>
    <recommendedName>
        <fullName evidence="5">Methionine--tRNA ligase</fullName>
        <ecNumber evidence="4">6.1.1.10</ecNumber>
    </recommendedName>
    <alternativeName>
        <fullName evidence="14">Methionyl-tRNA synthetase</fullName>
    </alternativeName>
</protein>
<evidence type="ECO:0000259" key="17">
    <source>
        <dbReference type="PROSITE" id="PS50886"/>
    </source>
</evidence>
<evidence type="ECO:0000256" key="15">
    <source>
        <dbReference type="ARBA" id="ARBA00047364"/>
    </source>
</evidence>
<keyword evidence="7 16" id="KW-0820">tRNA-binding</keyword>
<comment type="caution">
    <text evidence="18">The sequence shown here is derived from an EMBL/GenBank/DDBJ whole genome shotgun (WGS) entry which is preliminary data.</text>
</comment>
<evidence type="ECO:0000256" key="11">
    <source>
        <dbReference type="ARBA" id="ARBA00022884"/>
    </source>
</evidence>
<evidence type="ECO:0000256" key="9">
    <source>
        <dbReference type="ARBA" id="ARBA00022741"/>
    </source>
</evidence>
<evidence type="ECO:0000256" key="8">
    <source>
        <dbReference type="ARBA" id="ARBA00022598"/>
    </source>
</evidence>
<comment type="function">
    <text evidence="1">Is required not only for elongation of protein synthesis but also for the initiation of all mRNA translation through initiator tRNA(fMet) aminoacylation.</text>
</comment>
<dbReference type="Pfam" id="PF01588">
    <property type="entry name" value="tRNA_bind"/>
    <property type="match status" value="1"/>
</dbReference>
<evidence type="ECO:0000256" key="2">
    <source>
        <dbReference type="ARBA" id="ARBA00004496"/>
    </source>
</evidence>
<evidence type="ECO:0000256" key="16">
    <source>
        <dbReference type="PROSITE-ProRule" id="PRU00209"/>
    </source>
</evidence>
<evidence type="ECO:0000313" key="19">
    <source>
        <dbReference type="Proteomes" id="UP000229756"/>
    </source>
</evidence>
<dbReference type="InterPro" id="IPR012340">
    <property type="entry name" value="NA-bd_OB-fold"/>
</dbReference>
<evidence type="ECO:0000256" key="7">
    <source>
        <dbReference type="ARBA" id="ARBA00022555"/>
    </source>
</evidence>
<dbReference type="InterPro" id="IPR004495">
    <property type="entry name" value="Met-tRNA-synth_bsu_C"/>
</dbReference>